<dbReference type="PANTHER" id="PTHR42693:SF33">
    <property type="entry name" value="ARYLSULFATASE"/>
    <property type="match status" value="1"/>
</dbReference>
<comment type="caution">
    <text evidence="6">The sequence shown here is derived from an EMBL/GenBank/DDBJ whole genome shotgun (WGS) entry which is preliminary data.</text>
</comment>
<dbReference type="PROSITE" id="PS00523">
    <property type="entry name" value="SULFATASE_1"/>
    <property type="match status" value="1"/>
</dbReference>
<dbReference type="CDD" id="cd16025">
    <property type="entry name" value="PAS_like"/>
    <property type="match status" value="1"/>
</dbReference>
<evidence type="ECO:0000256" key="2">
    <source>
        <dbReference type="ARBA" id="ARBA00022723"/>
    </source>
</evidence>
<keyword evidence="2" id="KW-0479">Metal-binding</keyword>
<evidence type="ECO:0000256" key="1">
    <source>
        <dbReference type="ARBA" id="ARBA00008779"/>
    </source>
</evidence>
<dbReference type="InterPro" id="IPR024607">
    <property type="entry name" value="Sulfatase_CS"/>
</dbReference>
<sequence>MTDAFPGRIVDAISQSEPWWPPRPAAPEGAPNVIVMIVDDMGYSDLASFGSEIPTPHLDAVAGEGLRLSNFHVTPTCSPTRAALMTGCNSHAVGVGGVANIDPGFPGYAAELPANQPTIAETMRDQGYSTLMIGKWHLCKESDLGPGSDRHSWPLQRGFDQFYGFLEAQTNFFHPHQMYEGNTLVDVDQYPEGYYLTDDLTQRAVRMIAETVTDEPEKPFFLYFGHGAVHTPLHAKPEEIAKFRGAYDQGWDAVREQRFARQKELGLVPAHAVLAPINDETGPDVPTWNELDPDGQRLAARYQEVFAAMVTSIDDSVGRIRDLLARLGKLDNTIFVFLSDNGAASDGGTDIGKFNHLSAMHKPSQRSVAERIPGDLARIDEIGGPTSWPANPVGWATTANTPFRRHKFSSFRGGNQVPFLLSWPAGLDGVGGEIRSEYAHVTDLMPTLLDLAGLDVATSRHGVAARPLDGVSFVPSLRDADAKTAHTEQYLECFGERSYYRDGWEAVAIRKPVTPFASDRWELYDTTADPTQMRDLAAENPALVEDLVAAWSAAAGENQVLPMADGTPIHWFQRPPSDERFVAETVLLPELGMVERFRAAQLIDGRSFSIEATLPGYRAGDSGVLVSHGGQEAGYLLYIEDGAVVFAQNAFADSVIATPPVPVPVGTRSIEVKVGAPGGGRWLVDVLIDGDVVVEQVEMAQLTWLVPFNGISVGMDRRSPVLWELHEKHGTFAWTGDLDAVTYRPGALAPDAFPMMIDHFRKLGRATQ</sequence>
<dbReference type="InterPro" id="IPR050738">
    <property type="entry name" value="Sulfatase"/>
</dbReference>
<reference evidence="6 7" key="1">
    <citation type="journal article" date="2019" name="Int. J. Syst. Evol. Microbiol.">
        <title>The Global Catalogue of Microorganisms (GCM) 10K type strain sequencing project: providing services to taxonomists for standard genome sequencing and annotation.</title>
        <authorList>
            <consortium name="The Broad Institute Genomics Platform"/>
            <consortium name="The Broad Institute Genome Sequencing Center for Infectious Disease"/>
            <person name="Wu L."/>
            <person name="Ma J."/>
        </authorList>
    </citation>
    <scope>NUCLEOTIDE SEQUENCE [LARGE SCALE GENOMIC DNA]</scope>
    <source>
        <strain evidence="6 7">JCM 13008</strain>
    </source>
</reference>
<keyword evidence="3" id="KW-0378">Hydrolase</keyword>
<keyword evidence="4" id="KW-0106">Calcium</keyword>
<dbReference type="Gene3D" id="3.30.1120.10">
    <property type="match status" value="1"/>
</dbReference>
<dbReference type="RefSeq" id="WP_343994308.1">
    <property type="nucleotide sequence ID" value="NZ_BAAALG010000009.1"/>
</dbReference>
<name>A0ABN1TU36_9ACTN</name>
<evidence type="ECO:0000256" key="4">
    <source>
        <dbReference type="ARBA" id="ARBA00022837"/>
    </source>
</evidence>
<dbReference type="Gene3D" id="3.40.720.10">
    <property type="entry name" value="Alkaline Phosphatase, subunit A"/>
    <property type="match status" value="1"/>
</dbReference>
<dbReference type="EMBL" id="BAAALG010000009">
    <property type="protein sequence ID" value="GAA1102971.1"/>
    <property type="molecule type" value="Genomic_DNA"/>
</dbReference>
<proteinExistence type="inferred from homology"/>
<evidence type="ECO:0000256" key="3">
    <source>
        <dbReference type="ARBA" id="ARBA00022801"/>
    </source>
</evidence>
<gene>
    <name evidence="6" type="ORF">GCM10009668_22040</name>
</gene>
<evidence type="ECO:0000313" key="6">
    <source>
        <dbReference type="EMBL" id="GAA1102971.1"/>
    </source>
</evidence>
<comment type="similarity">
    <text evidence="1">Belongs to the sulfatase family.</text>
</comment>
<dbReference type="PROSITE" id="PS00149">
    <property type="entry name" value="SULFATASE_2"/>
    <property type="match status" value="1"/>
</dbReference>
<keyword evidence="7" id="KW-1185">Reference proteome</keyword>
<organism evidence="6 7">
    <name type="scientific">Nocardioides dubius</name>
    <dbReference type="NCBI Taxonomy" id="317019"/>
    <lineage>
        <taxon>Bacteria</taxon>
        <taxon>Bacillati</taxon>
        <taxon>Actinomycetota</taxon>
        <taxon>Actinomycetes</taxon>
        <taxon>Propionibacteriales</taxon>
        <taxon>Nocardioidaceae</taxon>
        <taxon>Nocardioides</taxon>
    </lineage>
</organism>
<feature type="domain" description="Sulfatase N-terminal" evidence="5">
    <location>
        <begin position="31"/>
        <end position="453"/>
    </location>
</feature>
<dbReference type="InterPro" id="IPR017850">
    <property type="entry name" value="Alkaline_phosphatase_core_sf"/>
</dbReference>
<evidence type="ECO:0000259" key="5">
    <source>
        <dbReference type="Pfam" id="PF00884"/>
    </source>
</evidence>
<dbReference type="InterPro" id="IPR000917">
    <property type="entry name" value="Sulfatase_N"/>
</dbReference>
<evidence type="ECO:0000313" key="7">
    <source>
        <dbReference type="Proteomes" id="UP001501581"/>
    </source>
</evidence>
<dbReference type="PANTHER" id="PTHR42693">
    <property type="entry name" value="ARYLSULFATASE FAMILY MEMBER"/>
    <property type="match status" value="1"/>
</dbReference>
<dbReference type="Proteomes" id="UP001501581">
    <property type="component" value="Unassembled WGS sequence"/>
</dbReference>
<dbReference type="SUPFAM" id="SSF53649">
    <property type="entry name" value="Alkaline phosphatase-like"/>
    <property type="match status" value="1"/>
</dbReference>
<dbReference type="Pfam" id="PF00884">
    <property type="entry name" value="Sulfatase"/>
    <property type="match status" value="1"/>
</dbReference>
<accession>A0ABN1TU36</accession>
<protein>
    <submittedName>
        <fullName evidence="6">Arylsulfatase</fullName>
    </submittedName>
</protein>